<reference evidence="2" key="1">
    <citation type="submission" date="2018-11" db="EMBL/GenBank/DDBJ databases">
        <authorList>
            <consortium name="Pathogen Informatics"/>
        </authorList>
    </citation>
    <scope>NUCLEOTIDE SEQUENCE</scope>
</reference>
<accession>A0A3S5AAR9</accession>
<feature type="compositionally biased region" description="Polar residues" evidence="1">
    <location>
        <begin position="178"/>
        <end position="196"/>
    </location>
</feature>
<organism evidence="2 3">
    <name type="scientific">Protopolystoma xenopodis</name>
    <dbReference type="NCBI Taxonomy" id="117903"/>
    <lineage>
        <taxon>Eukaryota</taxon>
        <taxon>Metazoa</taxon>
        <taxon>Spiralia</taxon>
        <taxon>Lophotrochozoa</taxon>
        <taxon>Platyhelminthes</taxon>
        <taxon>Monogenea</taxon>
        <taxon>Polyopisthocotylea</taxon>
        <taxon>Polystomatidea</taxon>
        <taxon>Polystomatidae</taxon>
        <taxon>Protopolystoma</taxon>
    </lineage>
</organism>
<comment type="caution">
    <text evidence="2">The sequence shown here is derived from an EMBL/GenBank/DDBJ whole genome shotgun (WGS) entry which is preliminary data.</text>
</comment>
<proteinExistence type="predicted"/>
<sequence length="353" mass="37208">MSIITLVPSAIATASEVIVLGPRLPACLAQNWSSEQKTEHVSPASVSIAIASRRPLDSLRRLRKAANKAGHSTPAARSVGPLDLVANTGLTSGAKVTVCMPAITVWHKSGKSSLQPDAMRHSSLLCTASSSPQMQRFDQSHHGNLESQGLGGQVANYLSEPTRQSSLSHTTSLSLTSMGQQGQGASVSNSFGQSSNKRGRDFAWQTNGVTNYFGGNGRRAGVTGLSVGGRASGLQATNSNPIVLTFLSQKPPSTDHEARHLCISMQPFEQVCLAPAILELDSNITKPTNGVVPPTAAATETLHTASTDRYAWRYLQKIIGRRIGNPASLSEGGRLSGPAETVILTRSTNPEPV</sequence>
<feature type="region of interest" description="Disordered" evidence="1">
    <location>
        <begin position="162"/>
        <end position="200"/>
    </location>
</feature>
<dbReference type="AlphaFoldDB" id="A0A3S5AAR9"/>
<gene>
    <name evidence="2" type="ORF">PXEA_LOCUS12667</name>
</gene>
<dbReference type="Proteomes" id="UP000784294">
    <property type="component" value="Unassembled WGS sequence"/>
</dbReference>
<dbReference type="EMBL" id="CAAALY010040678">
    <property type="protein sequence ID" value="VEL19227.1"/>
    <property type="molecule type" value="Genomic_DNA"/>
</dbReference>
<evidence type="ECO:0000313" key="3">
    <source>
        <dbReference type="Proteomes" id="UP000784294"/>
    </source>
</evidence>
<name>A0A3S5AAR9_9PLAT</name>
<feature type="compositionally biased region" description="Low complexity" evidence="1">
    <location>
        <begin position="165"/>
        <end position="177"/>
    </location>
</feature>
<keyword evidence="3" id="KW-1185">Reference proteome</keyword>
<protein>
    <submittedName>
        <fullName evidence="2">Uncharacterized protein</fullName>
    </submittedName>
</protein>
<evidence type="ECO:0000256" key="1">
    <source>
        <dbReference type="SAM" id="MobiDB-lite"/>
    </source>
</evidence>
<evidence type="ECO:0000313" key="2">
    <source>
        <dbReference type="EMBL" id="VEL19227.1"/>
    </source>
</evidence>